<keyword evidence="4" id="KW-1185">Reference proteome</keyword>
<evidence type="ECO:0000256" key="1">
    <source>
        <dbReference type="SAM" id="MobiDB-lite"/>
    </source>
</evidence>
<accession>S4W0S1</accession>
<feature type="domain" description="BTB" evidence="2">
    <location>
        <begin position="60"/>
        <end position="138"/>
    </location>
</feature>
<name>S4W0S1_9VIRU</name>
<evidence type="ECO:0000313" key="4">
    <source>
        <dbReference type="Proteomes" id="UP000204584"/>
    </source>
</evidence>
<protein>
    <recommendedName>
        <fullName evidence="2">BTB domain-containing protein</fullName>
    </recommendedName>
</protein>
<reference evidence="3 4" key="1">
    <citation type="journal article" date="2013" name="Science">
        <title>Pandoraviruses: amoeba viruses with genomes up to 2.5 Mb reaching that of parasitic eukaryotes.</title>
        <authorList>
            <person name="Philippe N."/>
            <person name="Legendre M."/>
            <person name="Doutre G."/>
            <person name="Coute Y."/>
            <person name="Poirot O."/>
            <person name="Lescot M."/>
            <person name="Arslan D."/>
            <person name="Seltzer V."/>
            <person name="Bertaux L."/>
            <person name="Bruley C."/>
            <person name="Garin J."/>
            <person name="Claverie J.M."/>
            <person name="Abergel C."/>
        </authorList>
    </citation>
    <scope>NUCLEOTIDE SEQUENCE [LARGE SCALE GENOMIC DNA]</scope>
</reference>
<evidence type="ECO:0000259" key="2">
    <source>
        <dbReference type="PROSITE" id="PS50097"/>
    </source>
</evidence>
<dbReference type="InterPro" id="IPR000210">
    <property type="entry name" value="BTB/POZ_dom"/>
</dbReference>
<organism evidence="3 4">
    <name type="scientific">Pandoravirus salinus</name>
    <dbReference type="NCBI Taxonomy" id="1349410"/>
    <lineage>
        <taxon>Viruses</taxon>
        <taxon>Pandoravirus</taxon>
    </lineage>
</organism>
<dbReference type="EMBL" id="KC977571">
    <property type="protein sequence ID" value="AGO85391.1"/>
    <property type="molecule type" value="Genomic_DNA"/>
</dbReference>
<proteinExistence type="predicted"/>
<feature type="region of interest" description="Disordered" evidence="1">
    <location>
        <begin position="1"/>
        <end position="26"/>
    </location>
</feature>
<dbReference type="GeneID" id="16607178"/>
<dbReference type="InterPro" id="IPR011333">
    <property type="entry name" value="SKP1/BTB/POZ_sf"/>
</dbReference>
<evidence type="ECO:0000313" key="3">
    <source>
        <dbReference type="EMBL" id="AGO85391.1"/>
    </source>
</evidence>
<sequence length="374" mass="40651">MRKRSVGDTAADTRQPRPHASASAQGAWSAWAATEAAAWTRQMRHLWCDCVVRLCTETGCDVDDDSGDDDVSKTITAHRAVLARWPYFARLFALTGSDRSQAYEGENGRTHHRQVYDILVPFEASSVHTLVDMLYDARRLPSAIRDGECDVADLVGCALFLGADGDLLLHIVEIALDALLPDSIDAEVATAPNATVGAFLLRVLDTDIDDEIKGSLVARLAYLLSPDDLATLAASFGPWYDPAACFLPKQPVDGAVRVWGSLCDPRRQVTFGGEVGEATVTVDCAPSADNPTTMEIVIGIQGDLAGWEVSTRMFRPFSAPPAMTVSVAINNRQIYKGTRHDEGSRRPLSPFLAWQVDMRPAEPIAGARHENFIA</sequence>
<dbReference type="KEGG" id="vg:16607178"/>
<dbReference type="PROSITE" id="PS50097">
    <property type="entry name" value="BTB"/>
    <property type="match status" value="1"/>
</dbReference>
<gene>
    <name evidence="3" type="ORF">psal_cds_1137</name>
</gene>
<dbReference type="Gene3D" id="3.30.710.10">
    <property type="entry name" value="Potassium Channel Kv1.1, Chain A"/>
    <property type="match status" value="1"/>
</dbReference>
<dbReference type="RefSeq" id="YP_008438467.1">
    <property type="nucleotide sequence ID" value="NC_022098.1"/>
</dbReference>
<dbReference type="Proteomes" id="UP000204584">
    <property type="component" value="Segment"/>
</dbReference>